<protein>
    <submittedName>
        <fullName evidence="7">DUF4149 domain-containing protein</fullName>
    </submittedName>
</protein>
<proteinExistence type="predicted"/>
<feature type="domain" description="TMEM205-like" evidence="6">
    <location>
        <begin position="8"/>
        <end position="106"/>
    </location>
</feature>
<evidence type="ECO:0000256" key="5">
    <source>
        <dbReference type="SAM" id="Phobius"/>
    </source>
</evidence>
<dbReference type="OrthoDB" id="5797290at2"/>
<evidence type="ECO:0000313" key="8">
    <source>
        <dbReference type="Proteomes" id="UP000237925"/>
    </source>
</evidence>
<accession>A0A2R3QGM9</accession>
<name>A0A2R3QGM9_9BURK</name>
<dbReference type="InterPro" id="IPR025423">
    <property type="entry name" value="TMEM205-like"/>
</dbReference>
<keyword evidence="3 5" id="KW-1133">Transmembrane helix</keyword>
<keyword evidence="8" id="KW-1185">Reference proteome</keyword>
<evidence type="ECO:0000259" key="6">
    <source>
        <dbReference type="Pfam" id="PF13664"/>
    </source>
</evidence>
<dbReference type="Proteomes" id="UP000237925">
    <property type="component" value="Chromosome"/>
</dbReference>
<dbReference type="Pfam" id="PF13664">
    <property type="entry name" value="DUF4149"/>
    <property type="match status" value="1"/>
</dbReference>
<dbReference type="KEGG" id="mela:C6568_00710"/>
<keyword evidence="2 5" id="KW-0812">Transmembrane</keyword>
<sequence>MRADLPLLAAALWWGSLSAIGFMAVPLLFAHIPTAAMAGAMAAQLFQAQMWLSVGCTLALLVVSLPKDGSVGVNQAQAAIFFIVAGMLLALLIQFGVAPRIVARQNLRLWHGLGSAMYAAQWLCALLTLLRVARR</sequence>
<evidence type="ECO:0000256" key="3">
    <source>
        <dbReference type="ARBA" id="ARBA00022989"/>
    </source>
</evidence>
<gene>
    <name evidence="7" type="ORF">C6568_00710</name>
</gene>
<organism evidence="7 8">
    <name type="scientific">Melaminivora suipulveris</name>
    <dbReference type="NCBI Taxonomy" id="2109913"/>
    <lineage>
        <taxon>Bacteria</taxon>
        <taxon>Pseudomonadati</taxon>
        <taxon>Pseudomonadota</taxon>
        <taxon>Betaproteobacteria</taxon>
        <taxon>Burkholderiales</taxon>
        <taxon>Comamonadaceae</taxon>
        <taxon>Melaminivora</taxon>
    </lineage>
</organism>
<feature type="transmembrane region" description="Helical" evidence="5">
    <location>
        <begin position="78"/>
        <end position="97"/>
    </location>
</feature>
<dbReference type="EMBL" id="CP027667">
    <property type="protein sequence ID" value="AVO50882.1"/>
    <property type="molecule type" value="Genomic_DNA"/>
</dbReference>
<evidence type="ECO:0000256" key="2">
    <source>
        <dbReference type="ARBA" id="ARBA00022692"/>
    </source>
</evidence>
<evidence type="ECO:0000313" key="7">
    <source>
        <dbReference type="EMBL" id="AVO50882.1"/>
    </source>
</evidence>
<evidence type="ECO:0000256" key="1">
    <source>
        <dbReference type="ARBA" id="ARBA00004370"/>
    </source>
</evidence>
<keyword evidence="4 5" id="KW-0472">Membrane</keyword>
<dbReference type="GO" id="GO:0016020">
    <property type="term" value="C:membrane"/>
    <property type="evidence" value="ECO:0007669"/>
    <property type="project" value="UniProtKB-SubCell"/>
</dbReference>
<reference evidence="7 8" key="1">
    <citation type="submission" date="2018-03" db="EMBL/GenBank/DDBJ databases">
        <title>Genome sequencing of Melaminivora sp.</title>
        <authorList>
            <person name="Kim S.-J."/>
            <person name="Heo J."/>
            <person name="Ahn J.-H."/>
            <person name="Kwon S.-W."/>
        </authorList>
    </citation>
    <scope>NUCLEOTIDE SEQUENCE [LARGE SCALE GENOMIC DNA]</scope>
    <source>
        <strain evidence="7 8">SC2-9</strain>
    </source>
</reference>
<dbReference type="AlphaFoldDB" id="A0A2R3QGM9"/>
<feature type="transmembrane region" description="Helical" evidence="5">
    <location>
        <begin position="109"/>
        <end position="130"/>
    </location>
</feature>
<feature type="transmembrane region" description="Helical" evidence="5">
    <location>
        <begin position="48"/>
        <end position="66"/>
    </location>
</feature>
<evidence type="ECO:0000256" key="4">
    <source>
        <dbReference type="ARBA" id="ARBA00023136"/>
    </source>
</evidence>
<comment type="subcellular location">
    <subcellularLocation>
        <location evidence="1">Membrane</location>
    </subcellularLocation>
</comment>